<feature type="transmembrane region" description="Helical" evidence="1">
    <location>
        <begin position="35"/>
        <end position="55"/>
    </location>
</feature>
<evidence type="ECO:0000313" key="2">
    <source>
        <dbReference type="EMBL" id="TSE08286.1"/>
    </source>
</evidence>
<keyword evidence="1" id="KW-1133">Transmembrane helix</keyword>
<evidence type="ECO:0000256" key="1">
    <source>
        <dbReference type="SAM" id="Phobius"/>
    </source>
</evidence>
<keyword evidence="1" id="KW-0472">Membrane</keyword>
<reference evidence="2 3" key="1">
    <citation type="submission" date="2019-07" db="EMBL/GenBank/DDBJ databases">
        <title>The draft genome sequence of Aquimarina algiphila M91.</title>
        <authorList>
            <person name="Meng X."/>
        </authorList>
    </citation>
    <scope>NUCLEOTIDE SEQUENCE [LARGE SCALE GENOMIC DNA]</scope>
    <source>
        <strain evidence="2 3">M91</strain>
    </source>
</reference>
<evidence type="ECO:0008006" key="4">
    <source>
        <dbReference type="Google" id="ProtNLM"/>
    </source>
</evidence>
<keyword evidence="1" id="KW-0812">Transmembrane</keyword>
<protein>
    <recommendedName>
        <fullName evidence="4">DUF3955 domain-containing protein</fullName>
    </recommendedName>
</protein>
<evidence type="ECO:0000313" key="3">
    <source>
        <dbReference type="Proteomes" id="UP000318833"/>
    </source>
</evidence>
<dbReference type="Proteomes" id="UP000318833">
    <property type="component" value="Unassembled WGS sequence"/>
</dbReference>
<sequence>MKYFIYILIIIASGLIIYNATHLDFGNLLDGNSKTALISIFASACVIVLLSILLVSKAIQKKKNNL</sequence>
<name>A0A554VK06_9FLAO</name>
<comment type="caution">
    <text evidence="2">The sequence shown here is derived from an EMBL/GenBank/DDBJ whole genome shotgun (WGS) entry which is preliminary data.</text>
</comment>
<accession>A0A554VK06</accession>
<dbReference type="EMBL" id="VLNR01000024">
    <property type="protein sequence ID" value="TSE08286.1"/>
    <property type="molecule type" value="Genomic_DNA"/>
</dbReference>
<feature type="transmembrane region" description="Helical" evidence="1">
    <location>
        <begin position="5"/>
        <end position="23"/>
    </location>
</feature>
<dbReference type="RefSeq" id="WP_109435792.1">
    <property type="nucleotide sequence ID" value="NZ_CANLVC010000007.1"/>
</dbReference>
<proteinExistence type="predicted"/>
<dbReference type="AlphaFoldDB" id="A0A554VK06"/>
<gene>
    <name evidence="2" type="ORF">FOF46_12885</name>
</gene>
<organism evidence="2 3">
    <name type="scientific">Aquimarina algiphila</name>
    <dbReference type="NCBI Taxonomy" id="2047982"/>
    <lineage>
        <taxon>Bacteria</taxon>
        <taxon>Pseudomonadati</taxon>
        <taxon>Bacteroidota</taxon>
        <taxon>Flavobacteriia</taxon>
        <taxon>Flavobacteriales</taxon>
        <taxon>Flavobacteriaceae</taxon>
        <taxon>Aquimarina</taxon>
    </lineage>
</organism>
<keyword evidence="3" id="KW-1185">Reference proteome</keyword>